<proteinExistence type="predicted"/>
<feature type="compositionally biased region" description="Acidic residues" evidence="2">
    <location>
        <begin position="164"/>
        <end position="173"/>
    </location>
</feature>
<gene>
    <name evidence="3" type="ORF">EJ08DRAFT_720747</name>
</gene>
<dbReference type="Proteomes" id="UP000800235">
    <property type="component" value="Unassembled WGS sequence"/>
</dbReference>
<evidence type="ECO:0000313" key="4">
    <source>
        <dbReference type="Proteomes" id="UP000800235"/>
    </source>
</evidence>
<feature type="region of interest" description="Disordered" evidence="2">
    <location>
        <begin position="161"/>
        <end position="180"/>
    </location>
</feature>
<name>A0A9P4NMR9_9PEZI</name>
<reference evidence="3" key="1">
    <citation type="journal article" date="2020" name="Stud. Mycol.">
        <title>101 Dothideomycetes genomes: a test case for predicting lifestyles and emergence of pathogens.</title>
        <authorList>
            <person name="Haridas S."/>
            <person name="Albert R."/>
            <person name="Binder M."/>
            <person name="Bloem J."/>
            <person name="Labutti K."/>
            <person name="Salamov A."/>
            <person name="Andreopoulos B."/>
            <person name="Baker S."/>
            <person name="Barry K."/>
            <person name="Bills G."/>
            <person name="Bluhm B."/>
            <person name="Cannon C."/>
            <person name="Castanera R."/>
            <person name="Culley D."/>
            <person name="Daum C."/>
            <person name="Ezra D."/>
            <person name="Gonzalez J."/>
            <person name="Henrissat B."/>
            <person name="Kuo A."/>
            <person name="Liang C."/>
            <person name="Lipzen A."/>
            <person name="Lutzoni F."/>
            <person name="Magnuson J."/>
            <person name="Mondo S."/>
            <person name="Nolan M."/>
            <person name="Ohm R."/>
            <person name="Pangilinan J."/>
            <person name="Park H.-J."/>
            <person name="Ramirez L."/>
            <person name="Alfaro M."/>
            <person name="Sun H."/>
            <person name="Tritt A."/>
            <person name="Yoshinaga Y."/>
            <person name="Zwiers L.-H."/>
            <person name="Turgeon B."/>
            <person name="Goodwin S."/>
            <person name="Spatafora J."/>
            <person name="Crous P."/>
            <person name="Grigoriev I."/>
        </authorList>
    </citation>
    <scope>NUCLEOTIDE SEQUENCE</scope>
    <source>
        <strain evidence="3">CBS 130266</strain>
    </source>
</reference>
<organism evidence="3 4">
    <name type="scientific">Tothia fuscella</name>
    <dbReference type="NCBI Taxonomy" id="1048955"/>
    <lineage>
        <taxon>Eukaryota</taxon>
        <taxon>Fungi</taxon>
        <taxon>Dikarya</taxon>
        <taxon>Ascomycota</taxon>
        <taxon>Pezizomycotina</taxon>
        <taxon>Dothideomycetes</taxon>
        <taxon>Pleosporomycetidae</taxon>
        <taxon>Venturiales</taxon>
        <taxon>Cylindrosympodiaceae</taxon>
        <taxon>Tothia</taxon>
    </lineage>
</organism>
<evidence type="ECO:0000313" key="3">
    <source>
        <dbReference type="EMBL" id="KAF2427707.1"/>
    </source>
</evidence>
<accession>A0A9P4NMR9</accession>
<dbReference type="EMBL" id="MU007058">
    <property type="protein sequence ID" value="KAF2427707.1"/>
    <property type="molecule type" value="Genomic_DNA"/>
</dbReference>
<sequence>MPRQKMYLLDPTPKPLPLLLSDLTQATTDLTLANEDLALAHHFEHLFQTSFSASTIENMRPIYDAAMHNSGNWIWEAENTVRVLVERVATIWGLVVEAGGLVEEMNRGMGMGMGMDVGMGVGMNARNVGMGKGQGDGVAMGMEEGVVDPDETEDERVEAVETNGMEEDSDDDQGSWKGWDDIGVEEEPETEPENTLRTQGLFQNTTPSTATAPQHSQSRTINTAFISHDDKFQEYNDKLEEAKFEIQLAETALKDYEKKVKEQKDDKYAELYEKEAKYFERLRDEAQEKKERLERKIRDVD</sequence>
<keyword evidence="4" id="KW-1185">Reference proteome</keyword>
<keyword evidence="1" id="KW-0175">Coiled coil</keyword>
<evidence type="ECO:0000256" key="1">
    <source>
        <dbReference type="SAM" id="Coils"/>
    </source>
</evidence>
<feature type="coiled-coil region" evidence="1">
    <location>
        <begin position="232"/>
        <end position="299"/>
    </location>
</feature>
<dbReference type="AlphaFoldDB" id="A0A9P4NMR9"/>
<protein>
    <submittedName>
        <fullName evidence="3">Uncharacterized protein</fullName>
    </submittedName>
</protein>
<evidence type="ECO:0000256" key="2">
    <source>
        <dbReference type="SAM" id="MobiDB-lite"/>
    </source>
</evidence>
<comment type="caution">
    <text evidence="3">The sequence shown here is derived from an EMBL/GenBank/DDBJ whole genome shotgun (WGS) entry which is preliminary data.</text>
</comment>